<evidence type="ECO:0000256" key="1">
    <source>
        <dbReference type="ARBA" id="ARBA00022723"/>
    </source>
</evidence>
<feature type="region of interest" description="Disordered" evidence="5">
    <location>
        <begin position="574"/>
        <end position="596"/>
    </location>
</feature>
<keyword evidence="8" id="KW-1185">Reference proteome</keyword>
<dbReference type="GO" id="GO:0010571">
    <property type="term" value="P:positive regulation of nuclear cell cycle DNA replication"/>
    <property type="evidence" value="ECO:0007669"/>
    <property type="project" value="TreeGrafter"/>
</dbReference>
<dbReference type="InterPro" id="IPR006572">
    <property type="entry name" value="Znf_DBF"/>
</dbReference>
<dbReference type="Proteomes" id="UP001187415">
    <property type="component" value="Unassembled WGS sequence"/>
</dbReference>
<feature type="domain" description="DBF4-type" evidence="6">
    <location>
        <begin position="274"/>
        <end position="323"/>
    </location>
</feature>
<dbReference type="GO" id="GO:0003676">
    <property type="term" value="F:nucleic acid binding"/>
    <property type="evidence" value="ECO:0007669"/>
    <property type="project" value="InterPro"/>
</dbReference>
<comment type="caution">
    <text evidence="7">The sequence shown here is derived from an EMBL/GenBank/DDBJ whole genome shotgun (WGS) entry which is preliminary data.</text>
</comment>
<feature type="compositionally biased region" description="Basic and acidic residues" evidence="5">
    <location>
        <begin position="411"/>
        <end position="420"/>
    </location>
</feature>
<evidence type="ECO:0000313" key="7">
    <source>
        <dbReference type="EMBL" id="KAK2820436.1"/>
    </source>
</evidence>
<evidence type="ECO:0000256" key="2">
    <source>
        <dbReference type="ARBA" id="ARBA00022771"/>
    </source>
</evidence>
<dbReference type="PANTHER" id="PTHR15375:SF24">
    <property type="entry name" value="PROTEIN DBF4 HOMOLOG B"/>
    <property type="match status" value="1"/>
</dbReference>
<dbReference type="GO" id="GO:0031431">
    <property type="term" value="C:Dbf4-dependent protein kinase complex"/>
    <property type="evidence" value="ECO:0007669"/>
    <property type="project" value="TreeGrafter"/>
</dbReference>
<dbReference type="AlphaFoldDB" id="A0AA88IT26"/>
<evidence type="ECO:0000259" key="6">
    <source>
        <dbReference type="PROSITE" id="PS51265"/>
    </source>
</evidence>
<keyword evidence="3" id="KW-0862">Zinc</keyword>
<gene>
    <name evidence="7" type="ORF">Q5P01_023395</name>
</gene>
<feature type="compositionally biased region" description="Basic and acidic residues" evidence="5">
    <location>
        <begin position="231"/>
        <end position="245"/>
    </location>
</feature>
<name>A0AA88IT26_CHASR</name>
<dbReference type="SMART" id="SM00586">
    <property type="entry name" value="ZnF_DBF"/>
    <property type="match status" value="1"/>
</dbReference>
<sequence length="834" mass="93112">MQQQQQQHAEEHGLLGKLCPGDKKLEGKTFYLNGVKKRATALLLEAITFLGGRVESFLHKDVSFVVTESLEGLKEEKCTDVKRGTKGANEEAQLPAKQRECVLSNNRHRPVTPRPMACGSRGKALLEKAIRNNERLQVNSVLANARSWGVNILYVNDVLLYLKKLTRETVSVKHKRTEKTYDKQQSSHVKALMSPYLKIEDSSRKYKPLHMQSMTFPSLWYSGRFSPFETPHPRFEKRTEQEENKTRKKKEAKSSNHKESEAPFSCNPSPWRPRKKDHSYCECCHQHITNLEEHLQSDQHRAFALDPSNYSVVDLLVVDMHPEFDPNPCQQSEETLDTAQTPLFIQDVCELEPLSDFETKRAVQALRRQGSFSTTISSSTPSHGPASPSPGVQLPIPSPDTPSADVQSFIPEEHPPDLHPRISSPAMPVLEVETQDNNPGSQQPDNQHFSPSSDSLCQFRDPYPLAPVLSPQLPYFSYSMEPHSSYSEPPMLSPQWTTTEEAAEGVICEMDLAECLSESVSAITLPISTPLLPTTPVTNAEEVKETNNGLSGFSGIRCFSGGLGCYKLASRRSRSLPRQSSTTPNPKKRCRSVSPEDCRSKRRRITVESSYNGRRTEQCHKSIKLEKDTMAKGEDCLFDRLSCQIIQSCSNPNFSAASSTSTVETLGLTQTFSTFCVPAAEKFTQAPHRFDVLCPGSTSVTDQPLQLHNIKTHSPFSSLDSQRSLSHSTSVCIDSALIPNFATLSPSSSDSDWDCDLLSRLAHTSAVPLSPTRQSCELDKELLHRPCTWMHDTSYESRLHTVLQPSTPAASLCGEERDSSAFSRTVVQIVKVQH</sequence>
<evidence type="ECO:0000256" key="5">
    <source>
        <dbReference type="SAM" id="MobiDB-lite"/>
    </source>
</evidence>
<proteinExistence type="predicted"/>
<dbReference type="FunFam" id="6.10.250.3410:FF:000001">
    <property type="entry name" value="Protein DBF4 homolog A"/>
    <property type="match status" value="1"/>
</dbReference>
<dbReference type="Gene3D" id="6.10.250.3410">
    <property type="entry name" value="DBF zinc finger"/>
    <property type="match status" value="1"/>
</dbReference>
<dbReference type="GO" id="GO:0043539">
    <property type="term" value="F:protein serine/threonine kinase activator activity"/>
    <property type="evidence" value="ECO:0007669"/>
    <property type="project" value="TreeGrafter"/>
</dbReference>
<dbReference type="InterPro" id="IPR051590">
    <property type="entry name" value="Replication_Regulatory_Kinase"/>
</dbReference>
<dbReference type="GO" id="GO:0008270">
    <property type="term" value="F:zinc ion binding"/>
    <property type="evidence" value="ECO:0007669"/>
    <property type="project" value="UniProtKB-KW"/>
</dbReference>
<dbReference type="InterPro" id="IPR038545">
    <property type="entry name" value="Znf_DBF_sf"/>
</dbReference>
<evidence type="ECO:0000256" key="4">
    <source>
        <dbReference type="PROSITE-ProRule" id="PRU00600"/>
    </source>
</evidence>
<feature type="compositionally biased region" description="Low complexity" evidence="5">
    <location>
        <begin position="372"/>
        <end position="382"/>
    </location>
</feature>
<keyword evidence="1" id="KW-0479">Metal-binding</keyword>
<feature type="region of interest" description="Disordered" evidence="5">
    <location>
        <begin position="231"/>
        <end position="272"/>
    </location>
</feature>
<accession>A0AA88IT26</accession>
<protein>
    <recommendedName>
        <fullName evidence="6">DBF4-type domain-containing protein</fullName>
    </recommendedName>
</protein>
<dbReference type="PANTHER" id="PTHR15375">
    <property type="entry name" value="ACTIVATOR OF S-PHASE KINASE-RELATED"/>
    <property type="match status" value="1"/>
</dbReference>
<evidence type="ECO:0000256" key="3">
    <source>
        <dbReference type="ARBA" id="ARBA00022833"/>
    </source>
</evidence>
<dbReference type="EMBL" id="JAUPFM010000019">
    <property type="protein sequence ID" value="KAK2820436.1"/>
    <property type="molecule type" value="Genomic_DNA"/>
</dbReference>
<evidence type="ECO:0000313" key="8">
    <source>
        <dbReference type="Proteomes" id="UP001187415"/>
    </source>
</evidence>
<feature type="compositionally biased region" description="Polar residues" evidence="5">
    <location>
        <begin position="435"/>
        <end position="456"/>
    </location>
</feature>
<dbReference type="SUPFAM" id="SSF52113">
    <property type="entry name" value="BRCT domain"/>
    <property type="match status" value="1"/>
</dbReference>
<dbReference type="InterPro" id="IPR036420">
    <property type="entry name" value="BRCT_dom_sf"/>
</dbReference>
<organism evidence="7 8">
    <name type="scientific">Channa striata</name>
    <name type="common">Snakehead murrel</name>
    <name type="synonym">Ophicephalus striatus</name>
    <dbReference type="NCBI Taxonomy" id="64152"/>
    <lineage>
        <taxon>Eukaryota</taxon>
        <taxon>Metazoa</taxon>
        <taxon>Chordata</taxon>
        <taxon>Craniata</taxon>
        <taxon>Vertebrata</taxon>
        <taxon>Euteleostomi</taxon>
        <taxon>Actinopterygii</taxon>
        <taxon>Neopterygii</taxon>
        <taxon>Teleostei</taxon>
        <taxon>Neoteleostei</taxon>
        <taxon>Acanthomorphata</taxon>
        <taxon>Anabantaria</taxon>
        <taxon>Anabantiformes</taxon>
        <taxon>Channoidei</taxon>
        <taxon>Channidae</taxon>
        <taxon>Channa</taxon>
    </lineage>
</organism>
<reference evidence="7" key="1">
    <citation type="submission" date="2023-07" db="EMBL/GenBank/DDBJ databases">
        <title>Chromosome-level Genome Assembly of Striped Snakehead (Channa striata).</title>
        <authorList>
            <person name="Liu H."/>
        </authorList>
    </citation>
    <scope>NUCLEOTIDE SEQUENCE</scope>
    <source>
        <strain evidence="7">Gz</strain>
        <tissue evidence="7">Muscle</tissue>
    </source>
</reference>
<dbReference type="Pfam" id="PF07535">
    <property type="entry name" value="zf-DBF"/>
    <property type="match status" value="1"/>
</dbReference>
<keyword evidence="2 4" id="KW-0863">Zinc-finger</keyword>
<dbReference type="PROSITE" id="PS51265">
    <property type="entry name" value="ZF_DBF4"/>
    <property type="match status" value="1"/>
</dbReference>
<dbReference type="GO" id="GO:1901987">
    <property type="term" value="P:regulation of cell cycle phase transition"/>
    <property type="evidence" value="ECO:0007669"/>
    <property type="project" value="TreeGrafter"/>
</dbReference>
<feature type="compositionally biased region" description="Basic and acidic residues" evidence="5">
    <location>
        <begin position="252"/>
        <end position="261"/>
    </location>
</feature>
<feature type="region of interest" description="Disordered" evidence="5">
    <location>
        <begin position="372"/>
        <end position="456"/>
    </location>
</feature>